<dbReference type="InterPro" id="IPR002528">
    <property type="entry name" value="MATE_fam"/>
</dbReference>
<evidence type="ECO:0000313" key="4">
    <source>
        <dbReference type="EMBL" id="KAJ3566573.1"/>
    </source>
</evidence>
<feature type="transmembrane region" description="Helical" evidence="3">
    <location>
        <begin position="242"/>
        <end position="263"/>
    </location>
</feature>
<dbReference type="GO" id="GO:0015297">
    <property type="term" value="F:antiporter activity"/>
    <property type="evidence" value="ECO:0007669"/>
    <property type="project" value="InterPro"/>
</dbReference>
<evidence type="ECO:0000256" key="1">
    <source>
        <dbReference type="ARBA" id="ARBA00010199"/>
    </source>
</evidence>
<comment type="caution">
    <text evidence="4">The sequence shown here is derived from an EMBL/GenBank/DDBJ whole genome shotgun (WGS) entry which is preliminary data.</text>
</comment>
<feature type="transmembrane region" description="Helical" evidence="3">
    <location>
        <begin position="212"/>
        <end position="236"/>
    </location>
</feature>
<dbReference type="EMBL" id="JANIEX010000476">
    <property type="protein sequence ID" value="KAJ3566573.1"/>
    <property type="molecule type" value="Genomic_DNA"/>
</dbReference>
<feature type="compositionally biased region" description="Low complexity" evidence="2">
    <location>
        <begin position="771"/>
        <end position="790"/>
    </location>
</feature>
<feature type="region of interest" description="Disordered" evidence="2">
    <location>
        <begin position="702"/>
        <end position="874"/>
    </location>
</feature>
<feature type="region of interest" description="Disordered" evidence="2">
    <location>
        <begin position="377"/>
        <end position="541"/>
    </location>
</feature>
<feature type="compositionally biased region" description="Polar residues" evidence="2">
    <location>
        <begin position="458"/>
        <end position="471"/>
    </location>
</feature>
<evidence type="ECO:0000256" key="2">
    <source>
        <dbReference type="SAM" id="MobiDB-lite"/>
    </source>
</evidence>
<feature type="compositionally biased region" description="Basic residues" evidence="2">
    <location>
        <begin position="747"/>
        <end position="770"/>
    </location>
</feature>
<feature type="compositionally biased region" description="Low complexity" evidence="2">
    <location>
        <begin position="703"/>
        <end position="718"/>
    </location>
</feature>
<feature type="compositionally biased region" description="Acidic residues" evidence="2">
    <location>
        <begin position="35"/>
        <end position="44"/>
    </location>
</feature>
<feature type="compositionally biased region" description="Polar residues" evidence="2">
    <location>
        <begin position="837"/>
        <end position="848"/>
    </location>
</feature>
<evidence type="ECO:0000313" key="5">
    <source>
        <dbReference type="Proteomes" id="UP001213000"/>
    </source>
</evidence>
<feature type="compositionally biased region" description="Low complexity" evidence="2">
    <location>
        <begin position="433"/>
        <end position="444"/>
    </location>
</feature>
<dbReference type="GO" id="GO:0016020">
    <property type="term" value="C:membrane"/>
    <property type="evidence" value="ECO:0007669"/>
    <property type="project" value="InterPro"/>
</dbReference>
<keyword evidence="3" id="KW-1133">Transmembrane helix</keyword>
<accession>A0AAD5VSK6</accession>
<protein>
    <submittedName>
        <fullName evidence="4">Uncharacterized protein</fullName>
    </submittedName>
</protein>
<comment type="similarity">
    <text evidence="1">Belongs to the multi antimicrobial extrusion (MATE) (TC 2.A.66.1) family.</text>
</comment>
<proteinExistence type="inferred from homology"/>
<gene>
    <name evidence="4" type="ORF">NP233_g6916</name>
</gene>
<feature type="transmembrane region" description="Helical" evidence="3">
    <location>
        <begin position="275"/>
        <end position="297"/>
    </location>
</feature>
<dbReference type="AlphaFoldDB" id="A0AAD5VSK6"/>
<feature type="compositionally biased region" description="Polar residues" evidence="2">
    <location>
        <begin position="478"/>
        <end position="487"/>
    </location>
</feature>
<keyword evidence="3" id="KW-0472">Membrane</keyword>
<dbReference type="Pfam" id="PF01554">
    <property type="entry name" value="MatE"/>
    <property type="match status" value="1"/>
</dbReference>
<dbReference type="GO" id="GO:0042910">
    <property type="term" value="F:xenobiotic transmembrane transporter activity"/>
    <property type="evidence" value="ECO:0007669"/>
    <property type="project" value="InterPro"/>
</dbReference>
<keyword evidence="5" id="KW-1185">Reference proteome</keyword>
<dbReference type="PANTHER" id="PTHR11206">
    <property type="entry name" value="MULTIDRUG RESISTANCE PROTEIN"/>
    <property type="match status" value="1"/>
</dbReference>
<keyword evidence="3" id="KW-0812">Transmembrane</keyword>
<feature type="region of interest" description="Disordered" evidence="2">
    <location>
        <begin position="1"/>
        <end position="75"/>
    </location>
</feature>
<feature type="compositionally biased region" description="Polar residues" evidence="2">
    <location>
        <begin position="658"/>
        <end position="670"/>
    </location>
</feature>
<reference evidence="4" key="1">
    <citation type="submission" date="2022-07" db="EMBL/GenBank/DDBJ databases">
        <title>Genome Sequence of Leucocoprinus birnbaumii.</title>
        <authorList>
            <person name="Buettner E."/>
        </authorList>
    </citation>
    <scope>NUCLEOTIDE SEQUENCE</scope>
    <source>
        <strain evidence="4">VT141</strain>
    </source>
</reference>
<organism evidence="4 5">
    <name type="scientific">Leucocoprinus birnbaumii</name>
    <dbReference type="NCBI Taxonomy" id="56174"/>
    <lineage>
        <taxon>Eukaryota</taxon>
        <taxon>Fungi</taxon>
        <taxon>Dikarya</taxon>
        <taxon>Basidiomycota</taxon>
        <taxon>Agaricomycotina</taxon>
        <taxon>Agaricomycetes</taxon>
        <taxon>Agaricomycetidae</taxon>
        <taxon>Agaricales</taxon>
        <taxon>Agaricineae</taxon>
        <taxon>Agaricaceae</taxon>
        <taxon>Leucocoprinus</taxon>
    </lineage>
</organism>
<feature type="region of interest" description="Disordered" evidence="2">
    <location>
        <begin position="557"/>
        <end position="593"/>
    </location>
</feature>
<evidence type="ECO:0000256" key="3">
    <source>
        <dbReference type="SAM" id="Phobius"/>
    </source>
</evidence>
<feature type="region of interest" description="Disordered" evidence="2">
    <location>
        <begin position="647"/>
        <end position="680"/>
    </location>
</feature>
<feature type="transmembrane region" description="Helical" evidence="3">
    <location>
        <begin position="309"/>
        <end position="330"/>
    </location>
</feature>
<name>A0AAD5VSK6_9AGAR</name>
<sequence>MDSTSAQHHQGPGSLPSDYALVSRYAQNNHVPVADESEIAEESNQEAPSDGYVGIPISSPAHRRPSRGSTSTMNNSVIDSLSMKNALASETTPLLTPMPPMPRIEEPIDRDPSLDTETHLEMFREEFPILTRYALPVFGTHLLEYTLVVASVVSIGHLSTNALAAISLGSMTASVSGFSIIQGFTSALDTLLPSAWTSTQPQLVGLWAQRMCVVMAACLIPTFVIWFNAEAILLALRQDPEVAYLAALYLRWVSLGLPAYAFNCISRRYFQSQNLFSIPTRIIMIVTPINAFLNYLLVEHSRGATTRRIRITLLLTPLRVPYMVTLLIIVTRQNYKDMDALSHHRSYSHGIPHTLQQQSASGAGTAYQQGSSAYLRRGSGDFTGSDTEHSLSSSAASSNVHLPLDPLSYNDYAGTTTEGHQQHHSGFSGDETSSAPPNSAVSSAFGSLSLDDPDLFSGLTNLESGGDSQPSFFPPQGMSLSTGNMNLPLTGLSGIPADDPDATPMPLKETSTGGATNAPPRSASTSNIANIPPPSGMTPREGDLRELREFWKQYMRTPLSGPGPADGSSMLVSPPRRPRVASMPSAGKTPTVASTLQHQNAQRGGGEGGRGESGMRTTLNEDLRSYEAAVLARKAPTLNLVPKIRRGTVPALHPPPQQNGRQHQHSSASPVDNAFQYHLPPPGSVISGKGVGVVPLVNFELLSGGSRPSSSSTNRSGSSGEGSGSSLAGAFGTNANTHHQQSSYHNQHQHQQHGASPHHHQVSFTVHRRGSPSASSAGRSSSSRASSVLSDRGDIDSADESSSDPSSLSQHHPDDARRRRNVDGGSGRMRPSFKRLASTTLGPSTSKRQVLDVDDVSTQDVAGGIESDGHGDGW</sequence>
<dbReference type="Proteomes" id="UP001213000">
    <property type="component" value="Unassembled WGS sequence"/>
</dbReference>